<dbReference type="SUPFAM" id="SSF103025">
    <property type="entry name" value="Folate-binding domain"/>
    <property type="match status" value="1"/>
</dbReference>
<dbReference type="GO" id="GO:0032259">
    <property type="term" value="P:methylation"/>
    <property type="evidence" value="ECO:0007669"/>
    <property type="project" value="UniProtKB-KW"/>
</dbReference>
<evidence type="ECO:0000256" key="4">
    <source>
        <dbReference type="ARBA" id="ARBA00011690"/>
    </source>
</evidence>
<dbReference type="GO" id="GO:0004047">
    <property type="term" value="F:aminomethyltransferase activity"/>
    <property type="evidence" value="ECO:0007669"/>
    <property type="project" value="UniProtKB-EC"/>
</dbReference>
<dbReference type="InterPro" id="IPR006222">
    <property type="entry name" value="GCVT_N"/>
</dbReference>
<dbReference type="InterPro" id="IPR028896">
    <property type="entry name" value="GcvT/YgfZ/DmdA"/>
</dbReference>
<evidence type="ECO:0000313" key="14">
    <source>
        <dbReference type="EMBL" id="TPP63819.1"/>
    </source>
</evidence>
<keyword evidence="6 11" id="KW-0808">Transferase</keyword>
<evidence type="ECO:0000256" key="9">
    <source>
        <dbReference type="ARBA" id="ARBA00047665"/>
    </source>
</evidence>
<feature type="domain" description="Aminomethyltransferase C-terminal" evidence="13">
    <location>
        <begin position="332"/>
        <end position="413"/>
    </location>
</feature>
<keyword evidence="15" id="KW-1185">Reference proteome</keyword>
<dbReference type="NCBIfam" id="TIGR00528">
    <property type="entry name" value="gcvT"/>
    <property type="match status" value="1"/>
</dbReference>
<evidence type="ECO:0000259" key="12">
    <source>
        <dbReference type="Pfam" id="PF01571"/>
    </source>
</evidence>
<dbReference type="GO" id="GO:0008168">
    <property type="term" value="F:methyltransferase activity"/>
    <property type="evidence" value="ECO:0007669"/>
    <property type="project" value="UniProtKB-KW"/>
</dbReference>
<evidence type="ECO:0000256" key="11">
    <source>
        <dbReference type="RuleBase" id="RU003981"/>
    </source>
</evidence>
<dbReference type="GO" id="GO:0006546">
    <property type="term" value="P:glycine catabolic process"/>
    <property type="evidence" value="ECO:0007669"/>
    <property type="project" value="InterPro"/>
</dbReference>
<evidence type="ECO:0000256" key="6">
    <source>
        <dbReference type="ARBA" id="ARBA00022679"/>
    </source>
</evidence>
<gene>
    <name evidence="14" type="ORF">FGIG_10625</name>
</gene>
<dbReference type="PANTHER" id="PTHR43757:SF16">
    <property type="entry name" value="AMINOMETHYLTRANSFERASE, MITOCHONDRIAL"/>
    <property type="match status" value="1"/>
</dbReference>
<dbReference type="FunFam" id="3.30.70.1400:FF:000001">
    <property type="entry name" value="Aminomethyltransferase"/>
    <property type="match status" value="1"/>
</dbReference>
<dbReference type="InterPro" id="IPR013977">
    <property type="entry name" value="GcvT_C"/>
</dbReference>
<dbReference type="EMBL" id="SUNJ01005185">
    <property type="protein sequence ID" value="TPP63819.1"/>
    <property type="molecule type" value="Genomic_DNA"/>
</dbReference>
<evidence type="ECO:0000256" key="10">
    <source>
        <dbReference type="PIRSR" id="PIRSR006487-1"/>
    </source>
</evidence>
<dbReference type="Proteomes" id="UP000316759">
    <property type="component" value="Unassembled WGS sequence"/>
</dbReference>
<dbReference type="GO" id="GO:0005960">
    <property type="term" value="C:glycine cleavage complex"/>
    <property type="evidence" value="ECO:0007669"/>
    <property type="project" value="InterPro"/>
</dbReference>
<keyword evidence="7 11" id="KW-0809">Transit peptide</keyword>
<dbReference type="STRING" id="46835.A0A504YTK5"/>
<dbReference type="Gene3D" id="3.30.1360.120">
    <property type="entry name" value="Probable tRNA modification gtpase trme, domain 1"/>
    <property type="match status" value="1"/>
</dbReference>
<feature type="domain" description="GCVT N-terminal" evidence="12">
    <location>
        <begin position="36"/>
        <end position="302"/>
    </location>
</feature>
<dbReference type="InterPro" id="IPR027266">
    <property type="entry name" value="TrmE/GcvT-like"/>
</dbReference>
<dbReference type="GO" id="GO:0008483">
    <property type="term" value="F:transaminase activity"/>
    <property type="evidence" value="ECO:0007669"/>
    <property type="project" value="UniProtKB-KW"/>
</dbReference>
<dbReference type="Pfam" id="PF08669">
    <property type="entry name" value="GCV_T_C"/>
    <property type="match status" value="1"/>
</dbReference>
<dbReference type="AlphaFoldDB" id="A0A504YTK5"/>
<evidence type="ECO:0000256" key="3">
    <source>
        <dbReference type="ARBA" id="ARBA00008609"/>
    </source>
</evidence>
<evidence type="ECO:0000256" key="1">
    <source>
        <dbReference type="ARBA" id="ARBA00003631"/>
    </source>
</evidence>
<keyword evidence="5 11" id="KW-0032">Aminotransferase</keyword>
<dbReference type="SUPFAM" id="SSF101790">
    <property type="entry name" value="Aminomethyltransferase beta-barrel domain"/>
    <property type="match status" value="1"/>
</dbReference>
<evidence type="ECO:0000256" key="8">
    <source>
        <dbReference type="ARBA" id="ARBA00023128"/>
    </source>
</evidence>
<comment type="catalytic activity">
    <reaction evidence="9 11">
        <text>N(6)-[(R)-S(8)-aminomethyldihydrolipoyl]-L-lysyl-[protein] + (6S)-5,6,7,8-tetrahydrofolate = N(6)-[(R)-dihydrolipoyl]-L-lysyl-[protein] + (6R)-5,10-methylene-5,6,7,8-tetrahydrofolate + NH4(+)</text>
        <dbReference type="Rhea" id="RHEA:16945"/>
        <dbReference type="Rhea" id="RHEA-COMP:10475"/>
        <dbReference type="Rhea" id="RHEA-COMP:10492"/>
        <dbReference type="ChEBI" id="CHEBI:15636"/>
        <dbReference type="ChEBI" id="CHEBI:28938"/>
        <dbReference type="ChEBI" id="CHEBI:57453"/>
        <dbReference type="ChEBI" id="CHEBI:83100"/>
        <dbReference type="ChEBI" id="CHEBI:83143"/>
        <dbReference type="EC" id="2.1.2.10"/>
    </reaction>
</comment>
<evidence type="ECO:0000259" key="13">
    <source>
        <dbReference type="Pfam" id="PF08669"/>
    </source>
</evidence>
<keyword evidence="8 11" id="KW-0496">Mitochondrion</keyword>
<dbReference type="InterPro" id="IPR006223">
    <property type="entry name" value="GcvT"/>
</dbReference>
<keyword evidence="14" id="KW-0489">Methyltransferase</keyword>
<comment type="function">
    <text evidence="1 11">The glycine cleavage system catalyzes the degradation of glycine.</text>
</comment>
<organism evidence="14 15">
    <name type="scientific">Fasciola gigantica</name>
    <name type="common">Giant liver fluke</name>
    <dbReference type="NCBI Taxonomy" id="46835"/>
    <lineage>
        <taxon>Eukaryota</taxon>
        <taxon>Metazoa</taxon>
        <taxon>Spiralia</taxon>
        <taxon>Lophotrochozoa</taxon>
        <taxon>Platyhelminthes</taxon>
        <taxon>Trematoda</taxon>
        <taxon>Digenea</taxon>
        <taxon>Plagiorchiida</taxon>
        <taxon>Echinostomata</taxon>
        <taxon>Echinostomatoidea</taxon>
        <taxon>Fasciolidae</taxon>
        <taxon>Fasciola</taxon>
    </lineage>
</organism>
<evidence type="ECO:0000256" key="2">
    <source>
        <dbReference type="ARBA" id="ARBA00004173"/>
    </source>
</evidence>
<reference evidence="14 15" key="1">
    <citation type="submission" date="2019-04" db="EMBL/GenBank/DDBJ databases">
        <title>Annotation for the trematode Fasciola gigantica.</title>
        <authorList>
            <person name="Choi Y.-J."/>
        </authorList>
    </citation>
    <scope>NUCLEOTIDE SEQUENCE [LARGE SCALE GENOMIC DNA]</scope>
    <source>
        <strain evidence="14">Uganda_cow_1</strain>
    </source>
</reference>
<sequence>MFLLSRGRLFATGFLRVSQRLSHTESNVQKALKTPFYDFHVAEGAKLIDFFGYSLPIVYHSQSIIDSHRHVRAHCGIFDVSHMLQLKVSGVDRIKFMESLTVSDLQALPRGSGTLSVYLNENGGIIDDLIIHVCREPYLYVVSNAACAGKVRKHLIDKQKEFVASGNDVNLRFLDHALLAVQGPKANEVVRNGVSPTDRSFFEDLYFMETTVISSLFGLSHPTEEIRITRCGYTGEDGYEISLPATVALPLARKLCEFDEVKPIGLAARDTLRLEGGMCLYGNDLSETTTPVEASLTWLIGKRRRKQGDSMHFPGFERIHQQLSDKTAVKQKRVGLSGPSGPQPRPGSKVVCVAASGNTDEVGQVTSGCLSPSLGHNISMAYVRSDLAVPGQKLQVVIRGKQFPYTVTGLPFVPNHYVRRPKQA</sequence>
<dbReference type="Gene3D" id="3.30.70.1400">
    <property type="entry name" value="Aminomethyltransferase beta-barrel domains"/>
    <property type="match status" value="1"/>
</dbReference>
<dbReference type="EC" id="2.1.2.10" evidence="11"/>
<evidence type="ECO:0000256" key="5">
    <source>
        <dbReference type="ARBA" id="ARBA00022576"/>
    </source>
</evidence>
<dbReference type="NCBIfam" id="NF001567">
    <property type="entry name" value="PRK00389.1"/>
    <property type="match status" value="1"/>
</dbReference>
<comment type="subcellular location">
    <subcellularLocation>
        <location evidence="2 11">Mitochondrion</location>
    </subcellularLocation>
</comment>
<name>A0A504YTK5_FASGI</name>
<dbReference type="PIRSF" id="PIRSF006487">
    <property type="entry name" value="GcvT"/>
    <property type="match status" value="1"/>
</dbReference>
<dbReference type="Gene3D" id="2.40.30.110">
    <property type="entry name" value="Aminomethyltransferase beta-barrel domains"/>
    <property type="match status" value="1"/>
</dbReference>
<proteinExistence type="inferred from homology"/>
<protein>
    <recommendedName>
        <fullName evidence="11">Aminomethyltransferase</fullName>
        <ecNumber evidence="11">2.1.2.10</ecNumber>
    </recommendedName>
    <alternativeName>
        <fullName evidence="11">Glycine cleavage system T protein</fullName>
    </alternativeName>
</protein>
<dbReference type="GO" id="GO:0005739">
    <property type="term" value="C:mitochondrion"/>
    <property type="evidence" value="ECO:0007669"/>
    <property type="project" value="UniProtKB-SubCell"/>
</dbReference>
<comment type="subunit">
    <text evidence="4 11">The glycine cleavage system is composed of four proteins: P, T, L and H.</text>
</comment>
<dbReference type="OrthoDB" id="10263536at2759"/>
<dbReference type="Gene3D" id="4.10.1250.10">
    <property type="entry name" value="Aminomethyltransferase fragment"/>
    <property type="match status" value="1"/>
</dbReference>
<evidence type="ECO:0000313" key="15">
    <source>
        <dbReference type="Proteomes" id="UP000316759"/>
    </source>
</evidence>
<evidence type="ECO:0000256" key="7">
    <source>
        <dbReference type="ARBA" id="ARBA00022946"/>
    </source>
</evidence>
<dbReference type="InterPro" id="IPR029043">
    <property type="entry name" value="GcvT/YgfZ_C"/>
</dbReference>
<dbReference type="Pfam" id="PF01571">
    <property type="entry name" value="GCV_T"/>
    <property type="match status" value="1"/>
</dbReference>
<comment type="caution">
    <text evidence="14">The sequence shown here is derived from an EMBL/GenBank/DDBJ whole genome shotgun (WGS) entry which is preliminary data.</text>
</comment>
<dbReference type="PANTHER" id="PTHR43757">
    <property type="entry name" value="AMINOMETHYLTRANSFERASE"/>
    <property type="match status" value="1"/>
</dbReference>
<feature type="binding site" evidence="10">
    <location>
        <position position="240"/>
    </location>
    <ligand>
        <name>substrate</name>
    </ligand>
</feature>
<comment type="similarity">
    <text evidence="3 11">Belongs to the GcvT family.</text>
</comment>
<accession>A0A504YTK5</accession>